<dbReference type="PANTHER" id="PTHR42974:SF1">
    <property type="entry name" value="TYPE-3 GLUTAMINE SYNTHETASE"/>
    <property type="match status" value="1"/>
</dbReference>
<gene>
    <name evidence="5" type="ORF">DFI_09985</name>
</gene>
<dbReference type="Gene3D" id="3.30.590.10">
    <property type="entry name" value="Glutamine synthetase/guanido kinase, catalytic domain"/>
    <property type="match status" value="1"/>
</dbReference>
<dbReference type="AlphaFoldDB" id="A0A221SXE1"/>
<dbReference type="PANTHER" id="PTHR42974">
    <property type="entry name" value="GLUTAMINE SYNTHETASE"/>
    <property type="match status" value="1"/>
</dbReference>
<dbReference type="Pfam" id="PF00120">
    <property type="entry name" value="Gln-synt_C"/>
    <property type="match status" value="1"/>
</dbReference>
<dbReference type="STRING" id="317577.GCA_000419625_01914"/>
<evidence type="ECO:0000259" key="4">
    <source>
        <dbReference type="PROSITE" id="PS51987"/>
    </source>
</evidence>
<dbReference type="InterPro" id="IPR052725">
    <property type="entry name" value="GS_Type-3"/>
</dbReference>
<accession>A0A221SXE1</accession>
<evidence type="ECO:0000256" key="1">
    <source>
        <dbReference type="PROSITE-ProRule" id="PRU01330"/>
    </source>
</evidence>
<dbReference type="SMART" id="SM01230">
    <property type="entry name" value="Gln-synt_C"/>
    <property type="match status" value="1"/>
</dbReference>
<dbReference type="Pfam" id="PF12437">
    <property type="entry name" value="GSIII_N"/>
    <property type="match status" value="1"/>
</dbReference>
<evidence type="ECO:0000313" key="5">
    <source>
        <dbReference type="EMBL" id="ASN81298.1"/>
    </source>
</evidence>
<dbReference type="InterPro" id="IPR027303">
    <property type="entry name" value="Gln_synth_gly_rich_site"/>
</dbReference>
<comment type="similarity">
    <text evidence="1 2">Belongs to the glutamine synthetase family.</text>
</comment>
<dbReference type="PROSITE" id="PS51987">
    <property type="entry name" value="GS_CATALYTIC"/>
    <property type="match status" value="1"/>
</dbReference>
<dbReference type="GO" id="GO:0004356">
    <property type="term" value="F:glutamine synthetase activity"/>
    <property type="evidence" value="ECO:0007669"/>
    <property type="project" value="InterPro"/>
</dbReference>
<dbReference type="KEGG" id="dfc:DFI_09985"/>
<dbReference type="InterPro" id="IPR014746">
    <property type="entry name" value="Gln_synth/guanido_kin_cat_dom"/>
</dbReference>
<dbReference type="Pfam" id="PF18318">
    <property type="entry name" value="Gln-synt_C-ter"/>
    <property type="match status" value="1"/>
</dbReference>
<dbReference type="InterPro" id="IPR008147">
    <property type="entry name" value="Gln_synt_N"/>
</dbReference>
<proteinExistence type="inferred from homology"/>
<keyword evidence="6" id="KW-1185">Reference proteome</keyword>
<organism evidence="5 6">
    <name type="scientific">Deinococcus ficus</name>
    <dbReference type="NCBI Taxonomy" id="317577"/>
    <lineage>
        <taxon>Bacteria</taxon>
        <taxon>Thermotogati</taxon>
        <taxon>Deinococcota</taxon>
        <taxon>Deinococci</taxon>
        <taxon>Deinococcales</taxon>
        <taxon>Deinococcaceae</taxon>
        <taxon>Deinococcus</taxon>
    </lineage>
</organism>
<reference evidence="5 6" key="1">
    <citation type="submission" date="2017-05" db="EMBL/GenBank/DDBJ databases">
        <title>The complete genome sequence of Deinococcus ficus isolated from the rhizosphere of the Ficus religiosa L. in Taiwan.</title>
        <authorList>
            <person name="Wu K.-M."/>
            <person name="Liao T.-L."/>
            <person name="Liu Y.-M."/>
            <person name="Young C.-C."/>
            <person name="Tsai S.-F."/>
        </authorList>
    </citation>
    <scope>NUCLEOTIDE SEQUENCE [LARGE SCALE GENOMIC DNA]</scope>
    <source>
        <strain evidence="5 6">CC-FR2-10</strain>
    </source>
</reference>
<feature type="domain" description="GS catalytic" evidence="4">
    <location>
        <begin position="184"/>
        <end position="620"/>
    </location>
</feature>
<dbReference type="PROSITE" id="PS00181">
    <property type="entry name" value="GLNA_ATP"/>
    <property type="match status" value="1"/>
</dbReference>
<dbReference type="PROSITE" id="PS51986">
    <property type="entry name" value="GS_BETA_GRASP"/>
    <property type="match status" value="1"/>
</dbReference>
<evidence type="ECO:0000259" key="3">
    <source>
        <dbReference type="PROSITE" id="PS51986"/>
    </source>
</evidence>
<feature type="domain" description="GS beta-grasp" evidence="3">
    <location>
        <begin position="86"/>
        <end position="179"/>
    </location>
</feature>
<sequence>MNQDFDVNSAARNWRVDAQQTATPSELVNSLFASDVLTLDQLKARLSKPDYRKLQATVERGETLDSSIADTVALAMKTWAMEKGATHYTHWFQPLTGSTAEKHDSFLNPAGDGVAIMSFSGKELIQAEPDASSFPSGGLRATFEARGYTAWDPSSPAFIIRHANGATLCIPSVFASWTGEALDLKIPLLRSIEALNKAVTPALELFGASEGTRVSSSLGAEQEYFLIAEEYYYRRPDLVMTGRTLFGAKPPRGQELEDHYFGAIPDRVLSFMTDAEMQLYALGIPVKTRHNEVAPGQFEIAPIFEHSNIAADHQQLIMQVLRTTARKYGLVCLMHEKPFAGVNGSGKHCNWSMATDAGENLLDPGDTPHENMQFLFFAAAVIKAVDDHQDLLRTCVASASNDHRLGANEAPPAILSIFLGSELTDIFERIVSGKGGRGKQTGLMGLGSSVLPEIPVHAGDRNRTSPFAFTGNKFEFRAVGSSQSISFPITVLNVIAADAITQLTADLQKRLGKKGATLEQAVTDVVKDTYKKYQRIVFNGDGYSTDWHEEAEKKRGLLNLRTTLDAVETLVSPKNLKLFGDFGVLNERELAARQEIMYDIYFKTVNIEGETTEYMAQTAILPAAFSYLAELGEVEVKSKAATGTTKELVQLSDTLYDALQELRQQNEALGGDEVHEKAHHMRDHVLPAMQQVRAAADRLERIVSQKHWPLPTYRQMLFVK</sequence>
<dbReference type="InterPro" id="IPR040577">
    <property type="entry name" value="Gln-synt_C"/>
</dbReference>
<dbReference type="Gene3D" id="1.20.120.1560">
    <property type="match status" value="1"/>
</dbReference>
<evidence type="ECO:0000313" key="6">
    <source>
        <dbReference type="Proteomes" id="UP000259030"/>
    </source>
</evidence>
<dbReference type="RefSeq" id="WP_027463005.1">
    <property type="nucleotide sequence ID" value="NZ_CP021081.1"/>
</dbReference>
<dbReference type="GO" id="GO:0006542">
    <property type="term" value="P:glutamine biosynthetic process"/>
    <property type="evidence" value="ECO:0007669"/>
    <property type="project" value="InterPro"/>
</dbReference>
<dbReference type="SUPFAM" id="SSF55931">
    <property type="entry name" value="Glutamine synthetase/guanido kinase"/>
    <property type="match status" value="1"/>
</dbReference>
<dbReference type="Proteomes" id="UP000259030">
    <property type="component" value="Chromosome"/>
</dbReference>
<dbReference type="EMBL" id="CP021081">
    <property type="protein sequence ID" value="ASN81298.1"/>
    <property type="molecule type" value="Genomic_DNA"/>
</dbReference>
<dbReference type="InterPro" id="IPR022147">
    <property type="entry name" value="GSIII_N"/>
</dbReference>
<name>A0A221SXE1_9DEIO</name>
<protein>
    <submittedName>
        <fullName evidence="5">Glutamine synthetase type III</fullName>
    </submittedName>
</protein>
<evidence type="ECO:0000256" key="2">
    <source>
        <dbReference type="RuleBase" id="RU000384"/>
    </source>
</evidence>
<dbReference type="InterPro" id="IPR008146">
    <property type="entry name" value="Gln_synth_cat_dom"/>
</dbReference>